<keyword evidence="11" id="KW-1185">Reference proteome</keyword>
<comment type="subcellular location">
    <subcellularLocation>
        <location evidence="1">Cell membrane</location>
        <topology evidence="1">Multi-pass membrane protein</topology>
    </subcellularLocation>
</comment>
<sequence length="783" mass="86491">MSAPGTEHSRTRLPAGLAIIAAAWFIGFTLYFFSRGLPNNSPWTRPDLWTQSPWLILDSLLPPVAEPGQSLPDSSGWRFLPQRFGKMCWAGFVLLGAWHLGSLILRLLVPRTSRRQTGETHVADPRPEPIGTIPRGLMFALAGLAGLSAWTLIVLGFGLAGVLCRWIFGGLLIAFVVIEQVLERRSPGRARIATRETWDSTLDATPRLAVICLAAMTPFLLAMILGSLLPSTDFDVKAYHLVGPKEWFQAGRITFLPHNVYTSFPFLTEMLLLSTMVLSGDWWTGAIAGQLVLAAFGPLAAIVVFQLAARFSRTAGWLAAFIYMSTPWVVRISIIAYVEGALAAYLAASLAAFLVSRDHNEQCLRWTAVCGLFAGSAASCKYPGVISALIPFGLAVVWEGWRSGTGQRMKAAVLGGLVFSAAGLAAFGPWLLKNVIQTGNPVYPLLWGLFGGQGFDERLNAKFKAGHALPIDVLKNPLAWIPDLWRHMTDVAVGSDWQSPLIFGLAPFAILLWWTLRRSNTEKQRTTDLAVILLDAVWLFLTWWALTHRIDRFWVPMLPILAVLSGIVLRSILDRRSRILPFVILITLAATTWYHLAFIASPFIGFSGYLMNEVVARRVAEAASAPGMTIINSLPDDSKTLLIGEAQVFEARRPVLYSTVFNHNVFEQLFAAGDGESMKPPAELKQALEDHGITHILVNWNEVLRYRTTYGYTDFVTPDHVDELRKLGLVQPEDLPQTVKAAVELATQGDSTKHQLSTWGKGLVRTSPDGDWFPAYQLWRVVD</sequence>
<dbReference type="InterPro" id="IPR050297">
    <property type="entry name" value="LipidA_mod_glycosyltrf_83"/>
</dbReference>
<feature type="transmembrane region" description="Helical" evidence="8">
    <location>
        <begin position="580"/>
        <end position="604"/>
    </location>
</feature>
<dbReference type="Pfam" id="PF02366">
    <property type="entry name" value="PMT"/>
    <property type="match status" value="1"/>
</dbReference>
<dbReference type="OrthoDB" id="9785476at2"/>
<feature type="transmembrane region" description="Helical" evidence="8">
    <location>
        <begin position="528"/>
        <end position="547"/>
    </location>
</feature>
<feature type="transmembrane region" description="Helical" evidence="8">
    <location>
        <begin position="166"/>
        <end position="182"/>
    </location>
</feature>
<dbReference type="GO" id="GO:0000030">
    <property type="term" value="F:mannosyltransferase activity"/>
    <property type="evidence" value="ECO:0007669"/>
    <property type="project" value="InterPro"/>
</dbReference>
<evidence type="ECO:0000313" key="11">
    <source>
        <dbReference type="Proteomes" id="UP000315700"/>
    </source>
</evidence>
<keyword evidence="6 8" id="KW-1133">Transmembrane helix</keyword>
<dbReference type="GO" id="GO:0016763">
    <property type="term" value="F:pentosyltransferase activity"/>
    <property type="evidence" value="ECO:0007669"/>
    <property type="project" value="TreeGrafter"/>
</dbReference>
<accession>A0A517SE84</accession>
<evidence type="ECO:0000256" key="1">
    <source>
        <dbReference type="ARBA" id="ARBA00004651"/>
    </source>
</evidence>
<name>A0A517SE84_9PLAN</name>
<feature type="transmembrane region" description="Helical" evidence="8">
    <location>
        <begin position="413"/>
        <end position="432"/>
    </location>
</feature>
<organism evidence="10 11">
    <name type="scientific">Caulifigura coniformis</name>
    <dbReference type="NCBI Taxonomy" id="2527983"/>
    <lineage>
        <taxon>Bacteria</taxon>
        <taxon>Pseudomonadati</taxon>
        <taxon>Planctomycetota</taxon>
        <taxon>Planctomycetia</taxon>
        <taxon>Planctomycetales</taxon>
        <taxon>Planctomycetaceae</taxon>
        <taxon>Caulifigura</taxon>
    </lineage>
</organism>
<dbReference type="PANTHER" id="PTHR33908:SF11">
    <property type="entry name" value="MEMBRANE PROTEIN"/>
    <property type="match status" value="1"/>
</dbReference>
<dbReference type="Proteomes" id="UP000315700">
    <property type="component" value="Chromosome"/>
</dbReference>
<dbReference type="InParanoid" id="A0A517SE84"/>
<dbReference type="KEGG" id="ccos:Pan44_24730"/>
<keyword evidence="2" id="KW-1003">Cell membrane</keyword>
<feature type="transmembrane region" description="Helical" evidence="8">
    <location>
        <begin position="208"/>
        <end position="229"/>
    </location>
</feature>
<feature type="transmembrane region" description="Helical" evidence="8">
    <location>
        <begin position="497"/>
        <end position="516"/>
    </location>
</feature>
<keyword evidence="7 8" id="KW-0472">Membrane</keyword>
<evidence type="ECO:0000256" key="7">
    <source>
        <dbReference type="ARBA" id="ARBA00023136"/>
    </source>
</evidence>
<keyword evidence="3" id="KW-0328">Glycosyltransferase</keyword>
<evidence type="ECO:0000256" key="8">
    <source>
        <dbReference type="SAM" id="Phobius"/>
    </source>
</evidence>
<evidence type="ECO:0000256" key="2">
    <source>
        <dbReference type="ARBA" id="ARBA00022475"/>
    </source>
</evidence>
<gene>
    <name evidence="10" type="ORF">Pan44_24730</name>
</gene>
<dbReference type="PANTHER" id="PTHR33908">
    <property type="entry name" value="MANNOSYLTRANSFERASE YKCB-RELATED"/>
    <property type="match status" value="1"/>
</dbReference>
<keyword evidence="5 8" id="KW-0812">Transmembrane</keyword>
<feature type="transmembrane region" description="Helical" evidence="8">
    <location>
        <begin position="12"/>
        <end position="33"/>
    </location>
</feature>
<keyword evidence="4" id="KW-0808">Transferase</keyword>
<dbReference type="GO" id="GO:0005886">
    <property type="term" value="C:plasma membrane"/>
    <property type="evidence" value="ECO:0007669"/>
    <property type="project" value="UniProtKB-SubCell"/>
</dbReference>
<feature type="transmembrane region" description="Helical" evidence="8">
    <location>
        <begin position="89"/>
        <end position="109"/>
    </location>
</feature>
<protein>
    <recommendedName>
        <fullName evidence="9">ArnT-like N-terminal domain-containing protein</fullName>
    </recommendedName>
</protein>
<evidence type="ECO:0000256" key="5">
    <source>
        <dbReference type="ARBA" id="ARBA00022692"/>
    </source>
</evidence>
<feature type="transmembrane region" description="Helical" evidence="8">
    <location>
        <begin position="282"/>
        <end position="307"/>
    </location>
</feature>
<evidence type="ECO:0000256" key="6">
    <source>
        <dbReference type="ARBA" id="ARBA00022989"/>
    </source>
</evidence>
<dbReference type="AlphaFoldDB" id="A0A517SE84"/>
<evidence type="ECO:0000256" key="3">
    <source>
        <dbReference type="ARBA" id="ARBA00022676"/>
    </source>
</evidence>
<evidence type="ECO:0000256" key="4">
    <source>
        <dbReference type="ARBA" id="ARBA00022679"/>
    </source>
</evidence>
<feature type="transmembrane region" description="Helical" evidence="8">
    <location>
        <begin position="382"/>
        <end position="401"/>
    </location>
</feature>
<proteinExistence type="predicted"/>
<reference evidence="10 11" key="1">
    <citation type="submission" date="2019-02" db="EMBL/GenBank/DDBJ databases">
        <title>Deep-cultivation of Planctomycetes and their phenomic and genomic characterization uncovers novel biology.</title>
        <authorList>
            <person name="Wiegand S."/>
            <person name="Jogler M."/>
            <person name="Boedeker C."/>
            <person name="Pinto D."/>
            <person name="Vollmers J."/>
            <person name="Rivas-Marin E."/>
            <person name="Kohn T."/>
            <person name="Peeters S.H."/>
            <person name="Heuer A."/>
            <person name="Rast P."/>
            <person name="Oberbeckmann S."/>
            <person name="Bunk B."/>
            <person name="Jeske O."/>
            <person name="Meyerdierks A."/>
            <person name="Storesund J.E."/>
            <person name="Kallscheuer N."/>
            <person name="Luecker S."/>
            <person name="Lage O.M."/>
            <person name="Pohl T."/>
            <person name="Merkel B.J."/>
            <person name="Hornburger P."/>
            <person name="Mueller R.-W."/>
            <person name="Bruemmer F."/>
            <person name="Labrenz M."/>
            <person name="Spormann A.M."/>
            <person name="Op den Camp H."/>
            <person name="Overmann J."/>
            <person name="Amann R."/>
            <person name="Jetten M.S.M."/>
            <person name="Mascher T."/>
            <person name="Medema M.H."/>
            <person name="Devos D.P."/>
            <person name="Kaster A.-K."/>
            <person name="Ovreas L."/>
            <person name="Rohde M."/>
            <person name="Galperin M.Y."/>
            <person name="Jogler C."/>
        </authorList>
    </citation>
    <scope>NUCLEOTIDE SEQUENCE [LARGE SCALE GENOMIC DNA]</scope>
    <source>
        <strain evidence="10 11">Pan44</strain>
    </source>
</reference>
<dbReference type="GO" id="GO:0006493">
    <property type="term" value="P:protein O-linked glycosylation"/>
    <property type="evidence" value="ECO:0007669"/>
    <property type="project" value="InterPro"/>
</dbReference>
<dbReference type="EMBL" id="CP036271">
    <property type="protein sequence ID" value="QDT54440.1"/>
    <property type="molecule type" value="Genomic_DNA"/>
</dbReference>
<dbReference type="InterPro" id="IPR003342">
    <property type="entry name" value="ArnT-like_N"/>
</dbReference>
<feature type="transmembrane region" description="Helical" evidence="8">
    <location>
        <begin position="136"/>
        <end position="160"/>
    </location>
</feature>
<feature type="transmembrane region" description="Helical" evidence="8">
    <location>
        <begin position="328"/>
        <end position="355"/>
    </location>
</feature>
<evidence type="ECO:0000259" key="9">
    <source>
        <dbReference type="Pfam" id="PF02366"/>
    </source>
</evidence>
<feature type="domain" description="ArnT-like N-terminal" evidence="9">
    <location>
        <begin position="294"/>
        <end position="402"/>
    </location>
</feature>
<dbReference type="RefSeq" id="WP_145030297.1">
    <property type="nucleotide sequence ID" value="NZ_CP036271.1"/>
</dbReference>
<evidence type="ECO:0000313" key="10">
    <source>
        <dbReference type="EMBL" id="QDT54440.1"/>
    </source>
</evidence>
<dbReference type="GO" id="GO:0009103">
    <property type="term" value="P:lipopolysaccharide biosynthetic process"/>
    <property type="evidence" value="ECO:0007669"/>
    <property type="project" value="UniProtKB-ARBA"/>
</dbReference>
<feature type="transmembrane region" description="Helical" evidence="8">
    <location>
        <begin position="553"/>
        <end position="573"/>
    </location>
</feature>